<evidence type="ECO:0000313" key="2">
    <source>
        <dbReference type="Proteomes" id="UP000616724"/>
    </source>
</evidence>
<dbReference type="AlphaFoldDB" id="A0A8J3RRW8"/>
<name>A0A8J3RRW8_9ACTN</name>
<dbReference type="EMBL" id="BOOH01000039">
    <property type="protein sequence ID" value="GIH78489.1"/>
    <property type="molecule type" value="Genomic_DNA"/>
</dbReference>
<reference evidence="1 2" key="1">
    <citation type="submission" date="2021-01" db="EMBL/GenBank/DDBJ databases">
        <title>Whole genome shotgun sequence of Planobispora longispora NBRC 13918.</title>
        <authorList>
            <person name="Komaki H."/>
            <person name="Tamura T."/>
        </authorList>
    </citation>
    <scope>NUCLEOTIDE SEQUENCE [LARGE SCALE GENOMIC DNA]</scope>
    <source>
        <strain evidence="1 2">NBRC 13918</strain>
    </source>
</reference>
<gene>
    <name evidence="1" type="ORF">Plo01_49180</name>
</gene>
<organism evidence="1 2">
    <name type="scientific">Planobispora longispora</name>
    <dbReference type="NCBI Taxonomy" id="28887"/>
    <lineage>
        <taxon>Bacteria</taxon>
        <taxon>Bacillati</taxon>
        <taxon>Actinomycetota</taxon>
        <taxon>Actinomycetes</taxon>
        <taxon>Streptosporangiales</taxon>
        <taxon>Streptosporangiaceae</taxon>
        <taxon>Planobispora</taxon>
    </lineage>
</organism>
<protein>
    <submittedName>
        <fullName evidence="1">Uncharacterized protein</fullName>
    </submittedName>
</protein>
<proteinExistence type="predicted"/>
<accession>A0A8J3RRW8</accession>
<comment type="caution">
    <text evidence="1">The sequence shown here is derived from an EMBL/GenBank/DDBJ whole genome shotgun (WGS) entry which is preliminary data.</text>
</comment>
<keyword evidence="2" id="KW-1185">Reference proteome</keyword>
<evidence type="ECO:0000313" key="1">
    <source>
        <dbReference type="EMBL" id="GIH78489.1"/>
    </source>
</evidence>
<dbReference type="Proteomes" id="UP000616724">
    <property type="component" value="Unassembled WGS sequence"/>
</dbReference>
<sequence>MTCGWMRRTDGTRHSPICADICECTPRGAQIELRAAVTDVQELNDPAQAPADAAAMCRIVEEVPGVRLADLLAALTDPAALQHTYGQIVEAVTTAAHSLD</sequence>